<dbReference type="GO" id="GO:0006730">
    <property type="term" value="P:one-carbon metabolic process"/>
    <property type="evidence" value="ECO:0007669"/>
    <property type="project" value="UniProtKB-KW"/>
</dbReference>
<dbReference type="PANTHER" id="PTHR23420">
    <property type="entry name" value="ADENOSYLHOMOCYSTEINASE"/>
    <property type="match status" value="1"/>
</dbReference>
<organism evidence="6 7">
    <name type="scientific">Sinosporangium album</name>
    <dbReference type="NCBI Taxonomy" id="504805"/>
    <lineage>
        <taxon>Bacteria</taxon>
        <taxon>Bacillati</taxon>
        <taxon>Actinomycetota</taxon>
        <taxon>Actinomycetes</taxon>
        <taxon>Streptosporangiales</taxon>
        <taxon>Streptosporangiaceae</taxon>
        <taxon>Sinosporangium</taxon>
    </lineage>
</organism>
<evidence type="ECO:0000256" key="3">
    <source>
        <dbReference type="ARBA" id="ARBA00022563"/>
    </source>
</evidence>
<dbReference type="GO" id="GO:0033353">
    <property type="term" value="P:S-adenosylmethionine cycle"/>
    <property type="evidence" value="ECO:0007669"/>
    <property type="project" value="TreeGrafter"/>
</dbReference>
<evidence type="ECO:0000259" key="5">
    <source>
        <dbReference type="SMART" id="SM00997"/>
    </source>
</evidence>
<dbReference type="SUPFAM" id="SSF51735">
    <property type="entry name" value="NAD(P)-binding Rossmann-fold domains"/>
    <property type="match status" value="1"/>
</dbReference>
<dbReference type="InterPro" id="IPR036291">
    <property type="entry name" value="NAD(P)-bd_dom_sf"/>
</dbReference>
<dbReference type="Gene3D" id="3.40.50.720">
    <property type="entry name" value="NAD(P)-binding Rossmann-like Domain"/>
    <property type="match status" value="1"/>
</dbReference>
<protein>
    <submittedName>
        <fullName evidence="6">Adenosylhomocysteinase</fullName>
    </submittedName>
</protein>
<proteinExistence type="inferred from homology"/>
<evidence type="ECO:0000256" key="1">
    <source>
        <dbReference type="ARBA" id="ARBA00001911"/>
    </source>
</evidence>
<dbReference type="OrthoDB" id="3207107at2"/>
<dbReference type="Proteomes" id="UP000198923">
    <property type="component" value="Unassembled WGS sequence"/>
</dbReference>
<reference evidence="6 7" key="1">
    <citation type="submission" date="2016-10" db="EMBL/GenBank/DDBJ databases">
        <authorList>
            <person name="de Groot N.N."/>
        </authorList>
    </citation>
    <scope>NUCLEOTIDE SEQUENCE [LARGE SCALE GENOMIC DNA]</scope>
    <source>
        <strain evidence="6 7">CPCC 201354</strain>
    </source>
</reference>
<dbReference type="SMART" id="SM00997">
    <property type="entry name" value="AdoHcyase_NAD"/>
    <property type="match status" value="1"/>
</dbReference>
<dbReference type="GO" id="GO:0005829">
    <property type="term" value="C:cytosol"/>
    <property type="evidence" value="ECO:0007669"/>
    <property type="project" value="TreeGrafter"/>
</dbReference>
<dbReference type="AlphaFoldDB" id="A0A1G8KYY3"/>
<dbReference type="InterPro" id="IPR000043">
    <property type="entry name" value="Adenosylhomocysteinase-like"/>
</dbReference>
<dbReference type="InterPro" id="IPR015878">
    <property type="entry name" value="Ado_hCys_hydrolase_NAD-bd"/>
</dbReference>
<accession>A0A1G8KYY3</accession>
<dbReference type="STRING" id="504805.SAMN05421505_15812"/>
<name>A0A1G8KYY3_9ACTN</name>
<dbReference type="RefSeq" id="WP_093176026.1">
    <property type="nucleotide sequence ID" value="NZ_FNCN01000058.1"/>
</dbReference>
<dbReference type="EMBL" id="FNCN01000058">
    <property type="protein sequence ID" value="SDI48557.1"/>
    <property type="molecule type" value="Genomic_DNA"/>
</dbReference>
<dbReference type="SMART" id="SM00996">
    <property type="entry name" value="AdoHcyase"/>
    <property type="match status" value="1"/>
</dbReference>
<dbReference type="PANTHER" id="PTHR23420:SF0">
    <property type="entry name" value="ADENOSYLHOMOCYSTEINASE"/>
    <property type="match status" value="1"/>
</dbReference>
<dbReference type="Gene3D" id="3.40.50.1480">
    <property type="entry name" value="Adenosylhomocysteinase-like"/>
    <property type="match status" value="1"/>
</dbReference>
<dbReference type="GO" id="GO:0004013">
    <property type="term" value="F:adenosylhomocysteinase activity"/>
    <property type="evidence" value="ECO:0007669"/>
    <property type="project" value="TreeGrafter"/>
</dbReference>
<comment type="similarity">
    <text evidence="2">Belongs to the adenosylhomocysteinase family.</text>
</comment>
<gene>
    <name evidence="6" type="ORF">SAMN05421505_15812</name>
</gene>
<comment type="cofactor">
    <cofactor evidence="1">
        <name>NAD(+)</name>
        <dbReference type="ChEBI" id="CHEBI:57540"/>
    </cofactor>
</comment>
<dbReference type="InterPro" id="IPR042172">
    <property type="entry name" value="Adenosylhomocyst_ase-like_sf"/>
</dbReference>
<evidence type="ECO:0000256" key="2">
    <source>
        <dbReference type="ARBA" id="ARBA00007122"/>
    </source>
</evidence>
<keyword evidence="7" id="KW-1185">Reference proteome</keyword>
<evidence type="ECO:0000313" key="6">
    <source>
        <dbReference type="EMBL" id="SDI48557.1"/>
    </source>
</evidence>
<keyword evidence="3" id="KW-0554">One-carbon metabolism</keyword>
<sequence>MHTSQLHLPHGHGQSADNHLPAARETFLADGDGSALMSTPAAGFFSRLASRLPTTDASSLVITHLLPGQMDFLSALEHTAQIAAVLPKPKSADRRVLDGIVGNYRCDPLDRARCADPEWLIGYVTERTAGRRVVLLDVGGYFAPALGELCVALPGLIVGVVEDTENGHRRYEALPTVPCPIYSVARSPLKEAEDRLVGEAIVFSVETLLRHLGEVLQGRRACVLGYGKIGAGIASALHERHVRVLVVDTDPVRQAQAIAVGYGSASLAEALSSADLVFSATGNRALGTKHLSLMRNGAFLAGATSGDDEFDLPDLSNPKGSHALHELIPGVARISTGPESSIFLLGNGNAVNFLHTSAVGAAIHLIKAEMIAAAALLASQRHAPGFYDVPSTRRGSIAALWVDAFGDRSRGSR</sequence>
<dbReference type="Pfam" id="PF00670">
    <property type="entry name" value="AdoHcyase_NAD"/>
    <property type="match status" value="1"/>
</dbReference>
<keyword evidence="4" id="KW-0520">NAD</keyword>
<evidence type="ECO:0000313" key="7">
    <source>
        <dbReference type="Proteomes" id="UP000198923"/>
    </source>
</evidence>
<evidence type="ECO:0000256" key="4">
    <source>
        <dbReference type="ARBA" id="ARBA00023027"/>
    </source>
</evidence>
<feature type="domain" description="S-adenosyl-L-homocysteine hydrolase NAD binding" evidence="5">
    <location>
        <begin position="201"/>
        <end position="358"/>
    </location>
</feature>